<feature type="signal peptide" evidence="2">
    <location>
        <begin position="1"/>
        <end position="38"/>
    </location>
</feature>
<accession>A0A146LK83</accession>
<dbReference type="EMBL" id="GDHC01010125">
    <property type="protein sequence ID" value="JAQ08504.1"/>
    <property type="molecule type" value="Transcribed_RNA"/>
</dbReference>
<protein>
    <recommendedName>
        <fullName evidence="4">Replicase polyprotein 1a</fullName>
    </recommendedName>
</protein>
<reference evidence="3" key="1">
    <citation type="journal article" date="2016" name="Gigascience">
        <title>De novo construction of an expanded transcriptome assembly for the western tarnished plant bug, Lygus hesperus.</title>
        <authorList>
            <person name="Tassone E.E."/>
            <person name="Geib S.M."/>
            <person name="Hall B."/>
            <person name="Fabrick J.A."/>
            <person name="Brent C.S."/>
            <person name="Hull J.J."/>
        </authorList>
    </citation>
    <scope>NUCLEOTIDE SEQUENCE</scope>
</reference>
<gene>
    <name evidence="3" type="ORF">g.29743</name>
</gene>
<feature type="non-terminal residue" evidence="3">
    <location>
        <position position="240"/>
    </location>
</feature>
<evidence type="ECO:0000256" key="2">
    <source>
        <dbReference type="SAM" id="SignalP"/>
    </source>
</evidence>
<sequence>MPAIFPSGTAARGVREMLRSFQLISCTFLLLLFLGADASPVASDNAEDVEEPLKIEGDLNVTSEVSPPLIQVDGEPLSGNLSQNGSTVLQEAKQDSVVGEPEKNVSLSDLGIEKRYKWYGHYNWYHHHDSDEDDHHHDDDDDHHDDDDDHHHSEEDDHHHDEDYDHDDDSGEDDGGDGGDESGDDEDEGDYDGDDDEDDGEGDDSEEDGGDDDEDDGDDDDDGGDDDGDEEGDDGGEDGG</sequence>
<organism evidence="3">
    <name type="scientific">Lygus hesperus</name>
    <name type="common">Western plant bug</name>
    <dbReference type="NCBI Taxonomy" id="30085"/>
    <lineage>
        <taxon>Eukaryota</taxon>
        <taxon>Metazoa</taxon>
        <taxon>Ecdysozoa</taxon>
        <taxon>Arthropoda</taxon>
        <taxon>Hexapoda</taxon>
        <taxon>Insecta</taxon>
        <taxon>Pterygota</taxon>
        <taxon>Neoptera</taxon>
        <taxon>Paraneoptera</taxon>
        <taxon>Hemiptera</taxon>
        <taxon>Heteroptera</taxon>
        <taxon>Panheteroptera</taxon>
        <taxon>Cimicomorpha</taxon>
        <taxon>Miridae</taxon>
        <taxon>Mirini</taxon>
        <taxon>Lygus</taxon>
    </lineage>
</organism>
<feature type="compositionally biased region" description="Acidic residues" evidence="1">
    <location>
        <begin position="164"/>
        <end position="240"/>
    </location>
</feature>
<feature type="region of interest" description="Disordered" evidence="1">
    <location>
        <begin position="131"/>
        <end position="240"/>
    </location>
</feature>
<proteinExistence type="predicted"/>
<evidence type="ECO:0000313" key="3">
    <source>
        <dbReference type="EMBL" id="JAQ08504.1"/>
    </source>
</evidence>
<evidence type="ECO:0000256" key="1">
    <source>
        <dbReference type="SAM" id="MobiDB-lite"/>
    </source>
</evidence>
<dbReference type="AlphaFoldDB" id="A0A146LK83"/>
<evidence type="ECO:0008006" key="4">
    <source>
        <dbReference type="Google" id="ProtNLM"/>
    </source>
</evidence>
<feature type="chain" id="PRO_5007527208" description="Replicase polyprotein 1a" evidence="2">
    <location>
        <begin position="39"/>
        <end position="240"/>
    </location>
</feature>
<name>A0A146LK83_LYGHE</name>
<keyword evidence="2" id="KW-0732">Signal</keyword>
<feature type="compositionally biased region" description="Basic and acidic residues" evidence="1">
    <location>
        <begin position="149"/>
        <end position="163"/>
    </location>
</feature>
<feature type="compositionally biased region" description="Acidic residues" evidence="1">
    <location>
        <begin position="139"/>
        <end position="148"/>
    </location>
</feature>